<sequence length="105" mass="11622">MIINDHQGSWPSAVGYIYNLHNSHKVRIHTQRKPKLHTQTDLSVGVPAGTQPPPLHQGLERSNARRGHSSDQVRSVAKPPSVAIITLKSNHCICHTSTTWATSYL</sequence>
<evidence type="ECO:0000256" key="1">
    <source>
        <dbReference type="SAM" id="MobiDB-lite"/>
    </source>
</evidence>
<proteinExistence type="predicted"/>
<feature type="region of interest" description="Disordered" evidence="1">
    <location>
        <begin position="28"/>
        <end position="77"/>
    </location>
</feature>
<dbReference type="Proteomes" id="UP000265520">
    <property type="component" value="Unassembled WGS sequence"/>
</dbReference>
<comment type="caution">
    <text evidence="2">The sequence shown here is derived from an EMBL/GenBank/DDBJ whole genome shotgun (WGS) entry which is preliminary data.</text>
</comment>
<keyword evidence="3" id="KW-1185">Reference proteome</keyword>
<dbReference type="AlphaFoldDB" id="A0A392NDH0"/>
<feature type="compositionally biased region" description="Basic and acidic residues" evidence="1">
    <location>
        <begin position="58"/>
        <end position="71"/>
    </location>
</feature>
<gene>
    <name evidence="2" type="ORF">A2U01_0018178</name>
</gene>
<evidence type="ECO:0000313" key="3">
    <source>
        <dbReference type="Proteomes" id="UP000265520"/>
    </source>
</evidence>
<accession>A0A392NDH0</accession>
<reference evidence="2 3" key="1">
    <citation type="journal article" date="2018" name="Front. Plant Sci.">
        <title>Red Clover (Trifolium pratense) and Zigzag Clover (T. medium) - A Picture of Genomic Similarities and Differences.</title>
        <authorList>
            <person name="Dluhosova J."/>
            <person name="Istvanek J."/>
            <person name="Nedelnik J."/>
            <person name="Repkova J."/>
        </authorList>
    </citation>
    <scope>NUCLEOTIDE SEQUENCE [LARGE SCALE GENOMIC DNA]</scope>
    <source>
        <strain evidence="3">cv. 10/8</strain>
        <tissue evidence="2">Leaf</tissue>
    </source>
</reference>
<dbReference type="EMBL" id="LXQA010034302">
    <property type="protein sequence ID" value="MCH97185.1"/>
    <property type="molecule type" value="Genomic_DNA"/>
</dbReference>
<protein>
    <submittedName>
        <fullName evidence="2">Uncharacterized protein</fullName>
    </submittedName>
</protein>
<organism evidence="2 3">
    <name type="scientific">Trifolium medium</name>
    <dbReference type="NCBI Taxonomy" id="97028"/>
    <lineage>
        <taxon>Eukaryota</taxon>
        <taxon>Viridiplantae</taxon>
        <taxon>Streptophyta</taxon>
        <taxon>Embryophyta</taxon>
        <taxon>Tracheophyta</taxon>
        <taxon>Spermatophyta</taxon>
        <taxon>Magnoliopsida</taxon>
        <taxon>eudicotyledons</taxon>
        <taxon>Gunneridae</taxon>
        <taxon>Pentapetalae</taxon>
        <taxon>rosids</taxon>
        <taxon>fabids</taxon>
        <taxon>Fabales</taxon>
        <taxon>Fabaceae</taxon>
        <taxon>Papilionoideae</taxon>
        <taxon>50 kb inversion clade</taxon>
        <taxon>NPAAA clade</taxon>
        <taxon>Hologalegina</taxon>
        <taxon>IRL clade</taxon>
        <taxon>Trifolieae</taxon>
        <taxon>Trifolium</taxon>
    </lineage>
</organism>
<name>A0A392NDH0_9FABA</name>
<evidence type="ECO:0000313" key="2">
    <source>
        <dbReference type="EMBL" id="MCH97185.1"/>
    </source>
</evidence>